<dbReference type="CDD" id="cd01171">
    <property type="entry name" value="YXKO-related"/>
    <property type="match status" value="1"/>
</dbReference>
<comment type="catalytic activity">
    <reaction evidence="16 17 19">
        <text>(6S)-NADPHX + ADP = AMP + phosphate + NADPH + H(+)</text>
        <dbReference type="Rhea" id="RHEA:32235"/>
        <dbReference type="ChEBI" id="CHEBI:15378"/>
        <dbReference type="ChEBI" id="CHEBI:43474"/>
        <dbReference type="ChEBI" id="CHEBI:57783"/>
        <dbReference type="ChEBI" id="CHEBI:64076"/>
        <dbReference type="ChEBI" id="CHEBI:456215"/>
        <dbReference type="ChEBI" id="CHEBI:456216"/>
        <dbReference type="EC" id="4.2.1.136"/>
    </reaction>
</comment>
<dbReference type="OrthoDB" id="9806925at2"/>
<keyword evidence="7 17" id="KW-0067">ATP-binding</keyword>
<dbReference type="PROSITE" id="PS01050">
    <property type="entry name" value="YJEF_C_2"/>
    <property type="match status" value="1"/>
</dbReference>
<evidence type="ECO:0000256" key="15">
    <source>
        <dbReference type="ARBA" id="ARBA00048238"/>
    </source>
</evidence>
<keyword evidence="6 17" id="KW-0547">Nucleotide-binding</keyword>
<evidence type="ECO:0000313" key="22">
    <source>
        <dbReference type="EMBL" id="SHG10378.1"/>
    </source>
</evidence>
<dbReference type="GO" id="GO:0046872">
    <property type="term" value="F:metal ion binding"/>
    <property type="evidence" value="ECO:0007669"/>
    <property type="project" value="UniProtKB-UniRule"/>
</dbReference>
<keyword evidence="13" id="KW-0511">Multifunctional enzyme</keyword>
<dbReference type="GO" id="GO:0005524">
    <property type="term" value="F:ATP binding"/>
    <property type="evidence" value="ECO:0007669"/>
    <property type="project" value="UniProtKB-UniRule"/>
</dbReference>
<evidence type="ECO:0000313" key="23">
    <source>
        <dbReference type="Proteomes" id="UP000184480"/>
    </source>
</evidence>
<protein>
    <recommendedName>
        <fullName evidence="19">Bifunctional NAD(P)H-hydrate repair enzyme</fullName>
    </recommendedName>
    <alternativeName>
        <fullName evidence="19">Nicotinamide nucleotide repair protein</fullName>
    </alternativeName>
    <domain>
        <recommendedName>
            <fullName evidence="19">ADP-dependent (S)-NAD(P)H-hydrate dehydratase</fullName>
            <ecNumber evidence="19">4.2.1.136</ecNumber>
        </recommendedName>
        <alternativeName>
            <fullName evidence="19">ADP-dependent NAD(P)HX dehydratase</fullName>
        </alternativeName>
    </domain>
    <domain>
        <recommendedName>
            <fullName evidence="19">NAD(P)H-hydrate epimerase</fullName>
            <ecNumber evidence="19">5.1.99.6</ecNumber>
        </recommendedName>
    </domain>
</protein>
<dbReference type="STRING" id="1346286.SAMN05444362_11570"/>
<evidence type="ECO:0000256" key="16">
    <source>
        <dbReference type="ARBA" id="ARBA00049209"/>
    </source>
</evidence>
<dbReference type="AlphaFoldDB" id="A0A1M5H3A1"/>
<evidence type="ECO:0000256" key="4">
    <source>
        <dbReference type="ARBA" id="ARBA00009524"/>
    </source>
</evidence>
<dbReference type="EC" id="5.1.99.6" evidence="19"/>
<dbReference type="GO" id="GO:0052856">
    <property type="term" value="F:NAD(P)HX epimerase activity"/>
    <property type="evidence" value="ECO:0007669"/>
    <property type="project" value="UniProtKB-UniRule"/>
</dbReference>
<feature type="binding site" evidence="18">
    <location>
        <begin position="58"/>
        <end position="62"/>
    </location>
    <ligand>
        <name>(6S)-NADPHX</name>
        <dbReference type="ChEBI" id="CHEBI:64076"/>
    </ligand>
</feature>
<feature type="binding site" evidence="17">
    <location>
        <position position="441"/>
    </location>
    <ligand>
        <name>AMP</name>
        <dbReference type="ChEBI" id="CHEBI:456215"/>
    </ligand>
</feature>
<dbReference type="Proteomes" id="UP000184480">
    <property type="component" value="Unassembled WGS sequence"/>
</dbReference>
<dbReference type="Gene3D" id="3.40.50.10260">
    <property type="entry name" value="YjeF N-terminal domain"/>
    <property type="match status" value="1"/>
</dbReference>
<dbReference type="SUPFAM" id="SSF64153">
    <property type="entry name" value="YjeF N-terminal domain-like"/>
    <property type="match status" value="1"/>
</dbReference>
<evidence type="ECO:0000256" key="14">
    <source>
        <dbReference type="ARBA" id="ARBA00025153"/>
    </source>
</evidence>
<gene>
    <name evidence="17" type="primary">nnrD</name>
    <name evidence="18" type="synonym">nnrE</name>
    <name evidence="22" type="ORF">SAMN05444362_11570</name>
</gene>
<evidence type="ECO:0000256" key="10">
    <source>
        <dbReference type="ARBA" id="ARBA00023027"/>
    </source>
</evidence>
<evidence type="ECO:0000259" key="20">
    <source>
        <dbReference type="PROSITE" id="PS51383"/>
    </source>
</evidence>
<sequence length="508" mass="55148">MLKILNSQQIKILDKCTIEHDNIKSIDLMERAALALFESLCGYLSEDDPMIIFAGTGNNGGDALALARMLSGKSFSVEVYLINPEAVLSPDCAANKECFERLLYLNEIKETKDIPFIPSGSIVVDGIFGSGLNRPLSGLHLDVVKRINASASKVYSIDMPSGLFMEDNSANNPDGIIQADIVFTFQLPKLSLLLPENGRFCSKIKILDIGLNKACMAEEKTDYFYTECCDAASLIKKRETFSHKGSFGHALLFAGSYGKMGAAVLAAKSCLRAGVGLLTMHIPRCGVDILQVAVPEAMVDADQEKEYISRAGEVADKKTIGIGPGIGMHSDTSKLLAILLQYSTKPVVIDADALNLIAQDEQLMSNIPHGSILTPHPVEFERLVGKRCVTGYERLQEARHFAQEYSVYIVLKGAYTAIVTPERKVYFNSTGNPGMSTGGSGDVLTGILTSLLAQGYSSLDSAVLGVYLHGLAADLAVLRLSQYSLLPSDIIDYLGKAYRYLEKCRKSE</sequence>
<evidence type="ECO:0000256" key="3">
    <source>
        <dbReference type="ARBA" id="ARBA00006001"/>
    </source>
</evidence>
<evidence type="ECO:0000256" key="18">
    <source>
        <dbReference type="HAMAP-Rule" id="MF_01966"/>
    </source>
</evidence>
<dbReference type="InterPro" id="IPR004443">
    <property type="entry name" value="YjeF_N_dom"/>
</dbReference>
<dbReference type="HAMAP" id="MF_01966">
    <property type="entry name" value="NADHX_epimerase"/>
    <property type="match status" value="1"/>
</dbReference>
<dbReference type="InterPro" id="IPR000631">
    <property type="entry name" value="CARKD"/>
</dbReference>
<evidence type="ECO:0000256" key="19">
    <source>
        <dbReference type="PIRNR" id="PIRNR017184"/>
    </source>
</evidence>
<comment type="catalytic activity">
    <reaction evidence="15 17 19">
        <text>(6S)-NADHX + ADP = AMP + phosphate + NADH + H(+)</text>
        <dbReference type="Rhea" id="RHEA:32223"/>
        <dbReference type="ChEBI" id="CHEBI:15378"/>
        <dbReference type="ChEBI" id="CHEBI:43474"/>
        <dbReference type="ChEBI" id="CHEBI:57945"/>
        <dbReference type="ChEBI" id="CHEBI:64074"/>
        <dbReference type="ChEBI" id="CHEBI:456215"/>
        <dbReference type="ChEBI" id="CHEBI:456216"/>
        <dbReference type="EC" id="4.2.1.136"/>
    </reaction>
</comment>
<dbReference type="InterPro" id="IPR029056">
    <property type="entry name" value="Ribokinase-like"/>
</dbReference>
<comment type="catalytic activity">
    <reaction evidence="1 18 19">
        <text>(6R)-NADHX = (6S)-NADHX</text>
        <dbReference type="Rhea" id="RHEA:32215"/>
        <dbReference type="ChEBI" id="CHEBI:64074"/>
        <dbReference type="ChEBI" id="CHEBI:64075"/>
        <dbReference type="EC" id="5.1.99.6"/>
    </reaction>
</comment>
<dbReference type="Pfam" id="PF03853">
    <property type="entry name" value="YjeF_N"/>
    <property type="match status" value="1"/>
</dbReference>
<comment type="cofactor">
    <cofactor evidence="18 19">
        <name>K(+)</name>
        <dbReference type="ChEBI" id="CHEBI:29103"/>
    </cofactor>
    <text evidence="18 19">Binds 1 potassium ion per subunit.</text>
</comment>
<dbReference type="InterPro" id="IPR017953">
    <property type="entry name" value="Carbohydrate_kinase_pred_CS"/>
</dbReference>
<comment type="function">
    <text evidence="18">Catalyzes the epimerization of the S- and R-forms of NAD(P)HX, a damaged form of NAD(P)H that is a result of enzymatic or heat-dependent hydration. This is a prerequisite for the S-specific NAD(P)H-hydrate dehydratase to allow the repair of both epimers of NAD(P)HX.</text>
</comment>
<dbReference type="InterPro" id="IPR036652">
    <property type="entry name" value="YjeF_N_dom_sf"/>
</dbReference>
<keyword evidence="9 18" id="KW-0630">Potassium</keyword>
<comment type="similarity">
    <text evidence="4 19">In the C-terminal section; belongs to the NnrD/CARKD family.</text>
</comment>
<dbReference type="GO" id="GO:0046496">
    <property type="term" value="P:nicotinamide nucleotide metabolic process"/>
    <property type="evidence" value="ECO:0007669"/>
    <property type="project" value="UniProtKB-UniRule"/>
</dbReference>
<keyword evidence="10 17" id="KW-0520">NAD</keyword>
<name>A0A1M5H3A1_9BACT</name>
<feature type="binding site" evidence="17">
    <location>
        <position position="376"/>
    </location>
    <ligand>
        <name>(6S)-NADPHX</name>
        <dbReference type="ChEBI" id="CHEBI:64076"/>
    </ligand>
</feature>
<proteinExistence type="inferred from homology"/>
<evidence type="ECO:0000256" key="12">
    <source>
        <dbReference type="ARBA" id="ARBA00023239"/>
    </source>
</evidence>
<dbReference type="PANTHER" id="PTHR12592:SF0">
    <property type="entry name" value="ATP-DEPENDENT (S)-NAD(P)H-HYDRATE DEHYDRATASE"/>
    <property type="match status" value="1"/>
</dbReference>
<dbReference type="RefSeq" id="WP_062183204.1">
    <property type="nucleotide sequence ID" value="NZ_BBXL01000020.1"/>
</dbReference>
<feature type="binding site" evidence="17">
    <location>
        <position position="325"/>
    </location>
    <ligand>
        <name>(6S)-NADPHX</name>
        <dbReference type="ChEBI" id="CHEBI:64076"/>
    </ligand>
</feature>
<dbReference type="InterPro" id="IPR030677">
    <property type="entry name" value="Nnr"/>
</dbReference>
<dbReference type="PROSITE" id="PS51383">
    <property type="entry name" value="YJEF_C_3"/>
    <property type="match status" value="1"/>
</dbReference>
<dbReference type="HAMAP" id="MF_01965">
    <property type="entry name" value="NADHX_dehydratase"/>
    <property type="match status" value="1"/>
</dbReference>
<keyword evidence="11 18" id="KW-0413">Isomerase</keyword>
<reference evidence="23" key="1">
    <citation type="submission" date="2016-11" db="EMBL/GenBank/DDBJ databases">
        <authorList>
            <person name="Varghese N."/>
            <person name="Submissions S."/>
        </authorList>
    </citation>
    <scope>NUCLEOTIDE SEQUENCE [LARGE SCALE GENOMIC DNA]</scope>
    <source>
        <strain evidence="23">DSM 27370</strain>
    </source>
</reference>
<feature type="binding site" evidence="17">
    <location>
        <position position="442"/>
    </location>
    <ligand>
        <name>(6S)-NADPHX</name>
        <dbReference type="ChEBI" id="CHEBI:64076"/>
    </ligand>
</feature>
<comment type="similarity">
    <text evidence="3 19">In the N-terminal section; belongs to the NnrE/AIBP family.</text>
</comment>
<feature type="binding site" evidence="18">
    <location>
        <position position="161"/>
    </location>
    <ligand>
        <name>K(+)</name>
        <dbReference type="ChEBI" id="CHEBI:29103"/>
    </ligand>
</feature>
<dbReference type="PROSITE" id="PS51385">
    <property type="entry name" value="YJEF_N"/>
    <property type="match status" value="1"/>
</dbReference>
<feature type="domain" description="YjeF C-terminal" evidence="20">
    <location>
        <begin position="227"/>
        <end position="501"/>
    </location>
</feature>
<keyword evidence="23" id="KW-1185">Reference proteome</keyword>
<feature type="binding site" evidence="18">
    <location>
        <position position="158"/>
    </location>
    <ligand>
        <name>(6S)-NADPHX</name>
        <dbReference type="ChEBI" id="CHEBI:64076"/>
    </ligand>
</feature>
<keyword evidence="12 17" id="KW-0456">Lyase</keyword>
<evidence type="ECO:0000256" key="8">
    <source>
        <dbReference type="ARBA" id="ARBA00022857"/>
    </source>
</evidence>
<comment type="similarity">
    <text evidence="17">Belongs to the NnrD/CARKD family.</text>
</comment>
<comment type="cofactor">
    <cofactor evidence="17">
        <name>Mg(2+)</name>
        <dbReference type="ChEBI" id="CHEBI:18420"/>
    </cofactor>
</comment>
<feature type="binding site" evidence="18">
    <location>
        <position position="125"/>
    </location>
    <ligand>
        <name>K(+)</name>
        <dbReference type="ChEBI" id="CHEBI:29103"/>
    </ligand>
</feature>
<keyword evidence="8 17" id="KW-0521">NADP</keyword>
<feature type="domain" description="YjeF N-terminal" evidence="21">
    <location>
        <begin position="10"/>
        <end position="217"/>
    </location>
</feature>
<comment type="function">
    <text evidence="17">Catalyzes the dehydration of the S-form of NAD(P)HX at the expense of ADP, which is converted to AMP. Together with NAD(P)HX epimerase, which catalyzes the epimerization of the S- and R-forms, the enzyme allows the repair of both epimers of NAD(P)HX, a damaged form of NAD(P)H that is a result of enzymatic or heat-dependent hydration.</text>
</comment>
<evidence type="ECO:0000256" key="7">
    <source>
        <dbReference type="ARBA" id="ARBA00022840"/>
    </source>
</evidence>
<feature type="binding site" evidence="18">
    <location>
        <begin position="129"/>
        <end position="135"/>
    </location>
    <ligand>
        <name>(6S)-NADPHX</name>
        <dbReference type="ChEBI" id="CHEBI:64076"/>
    </ligand>
</feature>
<comment type="catalytic activity">
    <reaction evidence="2 18 19">
        <text>(6R)-NADPHX = (6S)-NADPHX</text>
        <dbReference type="Rhea" id="RHEA:32227"/>
        <dbReference type="ChEBI" id="CHEBI:64076"/>
        <dbReference type="ChEBI" id="CHEBI:64077"/>
        <dbReference type="EC" id="5.1.99.6"/>
    </reaction>
</comment>
<evidence type="ECO:0000256" key="13">
    <source>
        <dbReference type="ARBA" id="ARBA00023268"/>
    </source>
</evidence>
<evidence type="ECO:0000256" key="1">
    <source>
        <dbReference type="ARBA" id="ARBA00000013"/>
    </source>
</evidence>
<evidence type="ECO:0000256" key="11">
    <source>
        <dbReference type="ARBA" id="ARBA00023235"/>
    </source>
</evidence>
<feature type="binding site" evidence="17">
    <location>
        <position position="262"/>
    </location>
    <ligand>
        <name>(6S)-NADPHX</name>
        <dbReference type="ChEBI" id="CHEBI:64076"/>
    </ligand>
</feature>
<comment type="subunit">
    <text evidence="17">Homotetramer.</text>
</comment>
<feature type="binding site" evidence="17">
    <location>
        <begin position="412"/>
        <end position="416"/>
    </location>
    <ligand>
        <name>AMP</name>
        <dbReference type="ChEBI" id="CHEBI:456215"/>
    </ligand>
</feature>
<dbReference type="Gene3D" id="3.40.1190.20">
    <property type="match status" value="1"/>
</dbReference>
<evidence type="ECO:0000256" key="5">
    <source>
        <dbReference type="ARBA" id="ARBA00022723"/>
    </source>
</evidence>
<dbReference type="Pfam" id="PF01256">
    <property type="entry name" value="Carb_kinase"/>
    <property type="match status" value="1"/>
</dbReference>
<dbReference type="NCBIfam" id="TIGR00196">
    <property type="entry name" value="yjeF_cterm"/>
    <property type="match status" value="1"/>
</dbReference>
<dbReference type="PIRSF" id="PIRSF017184">
    <property type="entry name" value="Nnr"/>
    <property type="match status" value="1"/>
</dbReference>
<organism evidence="22 23">
    <name type="scientific">Dysgonomonas macrotermitis</name>
    <dbReference type="NCBI Taxonomy" id="1346286"/>
    <lineage>
        <taxon>Bacteria</taxon>
        <taxon>Pseudomonadati</taxon>
        <taxon>Bacteroidota</taxon>
        <taxon>Bacteroidia</taxon>
        <taxon>Bacteroidales</taxon>
        <taxon>Dysgonomonadaceae</taxon>
        <taxon>Dysgonomonas</taxon>
    </lineage>
</organism>
<feature type="binding site" evidence="18">
    <location>
        <position position="59"/>
    </location>
    <ligand>
        <name>K(+)</name>
        <dbReference type="ChEBI" id="CHEBI:29103"/>
    </ligand>
</feature>
<keyword evidence="5 18" id="KW-0479">Metal-binding</keyword>
<dbReference type="SUPFAM" id="SSF53613">
    <property type="entry name" value="Ribokinase-like"/>
    <property type="match status" value="1"/>
</dbReference>
<dbReference type="NCBIfam" id="TIGR00197">
    <property type="entry name" value="yjeF_nterm"/>
    <property type="match status" value="1"/>
</dbReference>
<evidence type="ECO:0000256" key="9">
    <source>
        <dbReference type="ARBA" id="ARBA00022958"/>
    </source>
</evidence>
<dbReference type="GO" id="GO:0110051">
    <property type="term" value="P:metabolite repair"/>
    <property type="evidence" value="ECO:0007669"/>
    <property type="project" value="TreeGrafter"/>
</dbReference>
<accession>A0A1M5H3A1</accession>
<dbReference type="GO" id="GO:0052855">
    <property type="term" value="F:ADP-dependent NAD(P)H-hydrate dehydratase activity"/>
    <property type="evidence" value="ECO:0007669"/>
    <property type="project" value="UniProtKB-UniRule"/>
</dbReference>
<dbReference type="EC" id="4.2.1.136" evidence="19"/>
<comment type="caution">
    <text evidence="18">Lacks conserved residue(s) required for the propagation of feature annotation.</text>
</comment>
<comment type="function">
    <text evidence="14 19">Bifunctional enzyme that catalyzes the epimerization of the S- and R-forms of NAD(P)HX and the dehydration of the S-form of NAD(P)HX at the expense of ADP, which is converted to AMP. This allows the repair of both epimers of NAD(P)HX, a damaged form of NAD(P)H that is a result of enzymatic or heat-dependent hydration.</text>
</comment>
<dbReference type="PANTHER" id="PTHR12592">
    <property type="entry name" value="ATP-DEPENDENT (S)-NAD(P)H-HYDRATE DEHYDRATASE FAMILY MEMBER"/>
    <property type="match status" value="1"/>
</dbReference>
<evidence type="ECO:0000256" key="17">
    <source>
        <dbReference type="HAMAP-Rule" id="MF_01965"/>
    </source>
</evidence>
<comment type="similarity">
    <text evidence="18">Belongs to the NnrE/AIBP family.</text>
</comment>
<evidence type="ECO:0000259" key="21">
    <source>
        <dbReference type="PROSITE" id="PS51385"/>
    </source>
</evidence>
<evidence type="ECO:0000256" key="6">
    <source>
        <dbReference type="ARBA" id="ARBA00022741"/>
    </source>
</evidence>
<evidence type="ECO:0000256" key="2">
    <source>
        <dbReference type="ARBA" id="ARBA00000909"/>
    </source>
</evidence>
<dbReference type="EMBL" id="FQUC01000015">
    <property type="protein sequence ID" value="SHG10378.1"/>
    <property type="molecule type" value="Genomic_DNA"/>
</dbReference>